<dbReference type="PANTHER" id="PTHR43739">
    <property type="entry name" value="XYLOGLUCANASE (EUROFUNG)"/>
    <property type="match status" value="1"/>
</dbReference>
<reference evidence="1 2" key="1">
    <citation type="journal article" date="2021" name="ISME Commun">
        <title>Automated analysis of genomic sequences facilitates high-throughput and comprehensive description of bacteria.</title>
        <authorList>
            <person name="Hitch T.C.A."/>
        </authorList>
    </citation>
    <scope>NUCLEOTIDE SEQUENCE [LARGE SCALE GENOMIC DNA]</scope>
    <source>
        <strain evidence="1 2">Sanger_31</strain>
    </source>
</reference>
<dbReference type="Proteomes" id="UP001208131">
    <property type="component" value="Unassembled WGS sequence"/>
</dbReference>
<sequence length="750" mass="83073">MKLLSPVKYEYGNLKIGGGGFVTGITFHPTDSKTLYIRTDIGGIYRYDFDKQTWAYLADKVTADDPAQTYPLAIALDENDPNKLFFTCGDKRSNYICISSDKGENITQKPIPCSVHGNEVGRATGDRLIYKNGRLYFGSQTAGIIYSEDMGESWQSIDLFGEKNISLIWTDSEGKLFIAGCSGEANSPDGVTRGHTLYYSTDGLKSFVPLTAPDHVKYENSSYYGFVPQRITSDSRYIYITFASSGEVFYGGMGAYACDTGSLSGGKVYRYRIENGVTVFDKDITPEDHIPCGYSGICSNGKMLLLSTVCRKNGGDIIYTSTDSGESWKIIMNGLEYSRFDWNIPYMKPRYNGGGNCVHWISDIKLSPFDSDTALFNTGTGLFMITGLASGDVLVKPFCEGIEETVHLNVYTTPHGRNRIIDIIGDLGGFAFEDYDSECENSFANENGDRYITCLNADLTLSDPEYIVATPRGNWTGKTKGGLILSKDCGSTWERLPMPRGLSEFIDQKLDNIEKPNVDSGWTAISADGKRIMWAVAGGRGFSNKAVCYTDDKGKTWQKSIFTDSSGNLADEHNVKIFSDYYNSDLFFAIAERENLGLYISRDKGATFREVSIKADIKCPRYAHYQLSRQPDKSGVFWLANGIKGLYRFEIKSDSVGISDILPEDRINCIGFGKGLEETPAMYVTGNISGEYGFFISDDLGESFARINTDRQQYGVIHSICGDMREHGVFCLATGSHGLMFGRQKNLAKP</sequence>
<dbReference type="EMBL" id="JAOQJZ010000001">
    <property type="protein sequence ID" value="MCU6704635.1"/>
    <property type="molecule type" value="Genomic_DNA"/>
</dbReference>
<organism evidence="1 2">
    <name type="scientific">Hominimerdicola aceti</name>
    <dbReference type="NCBI Taxonomy" id="2981726"/>
    <lineage>
        <taxon>Bacteria</taxon>
        <taxon>Bacillati</taxon>
        <taxon>Bacillota</taxon>
        <taxon>Clostridia</taxon>
        <taxon>Eubacteriales</taxon>
        <taxon>Oscillospiraceae</taxon>
        <taxon>Hominimerdicola</taxon>
    </lineage>
</organism>
<dbReference type="PANTHER" id="PTHR43739:SF5">
    <property type="entry name" value="EXO-ALPHA-SIALIDASE"/>
    <property type="match status" value="1"/>
</dbReference>
<keyword evidence="2" id="KW-1185">Reference proteome</keyword>
<proteinExistence type="predicted"/>
<dbReference type="SUPFAM" id="SSF110296">
    <property type="entry name" value="Oligoxyloglucan reducing end-specific cellobiohydrolase"/>
    <property type="match status" value="2"/>
</dbReference>
<dbReference type="InterPro" id="IPR052025">
    <property type="entry name" value="Xyloglucanase_GH74"/>
</dbReference>
<evidence type="ECO:0000313" key="2">
    <source>
        <dbReference type="Proteomes" id="UP001208131"/>
    </source>
</evidence>
<accession>A0AAE3IEZ4</accession>
<comment type="caution">
    <text evidence="1">The sequence shown here is derived from an EMBL/GenBank/DDBJ whole genome shotgun (WGS) entry which is preliminary data.</text>
</comment>
<dbReference type="InterPro" id="IPR015943">
    <property type="entry name" value="WD40/YVTN_repeat-like_dom_sf"/>
</dbReference>
<gene>
    <name evidence="1" type="ORF">OCV57_01675</name>
</gene>
<evidence type="ECO:0000313" key="1">
    <source>
        <dbReference type="EMBL" id="MCU6704635.1"/>
    </source>
</evidence>
<protein>
    <submittedName>
        <fullName evidence="1">Uncharacterized protein</fullName>
    </submittedName>
</protein>
<dbReference type="CDD" id="cd15482">
    <property type="entry name" value="Sialidase_non-viral"/>
    <property type="match status" value="2"/>
</dbReference>
<dbReference type="AlphaFoldDB" id="A0AAE3IEZ4"/>
<dbReference type="GO" id="GO:0010411">
    <property type="term" value="P:xyloglucan metabolic process"/>
    <property type="evidence" value="ECO:0007669"/>
    <property type="project" value="TreeGrafter"/>
</dbReference>
<dbReference type="RefSeq" id="WP_267300290.1">
    <property type="nucleotide sequence ID" value="NZ_JAOQJZ010000001.1"/>
</dbReference>
<dbReference type="Gene3D" id="2.130.10.10">
    <property type="entry name" value="YVTN repeat-like/Quinoprotein amine dehydrogenase"/>
    <property type="match status" value="2"/>
</dbReference>
<name>A0AAE3IEZ4_9FIRM</name>